<evidence type="ECO:0000256" key="18">
    <source>
        <dbReference type="PROSITE-ProRule" id="PRU10141"/>
    </source>
</evidence>
<evidence type="ECO:0000256" key="4">
    <source>
        <dbReference type="ARBA" id="ARBA00022679"/>
    </source>
</evidence>
<comment type="catalytic activity">
    <reaction evidence="15 17">
        <text>L-threonyl-[protein] + ATP = O-phospho-L-threonyl-[protein] + ADP + H(+)</text>
        <dbReference type="Rhea" id="RHEA:46608"/>
        <dbReference type="Rhea" id="RHEA-COMP:11060"/>
        <dbReference type="Rhea" id="RHEA-COMP:11605"/>
        <dbReference type="ChEBI" id="CHEBI:15378"/>
        <dbReference type="ChEBI" id="CHEBI:30013"/>
        <dbReference type="ChEBI" id="CHEBI:30616"/>
        <dbReference type="ChEBI" id="CHEBI:61977"/>
        <dbReference type="ChEBI" id="CHEBI:456216"/>
        <dbReference type="EC" id="2.7.11.1"/>
    </reaction>
</comment>
<proteinExistence type="inferred from homology"/>
<evidence type="ECO:0000256" key="19">
    <source>
        <dbReference type="SAM" id="Phobius"/>
    </source>
</evidence>
<feature type="domain" description="Bulb-type lectin" evidence="22">
    <location>
        <begin position="31"/>
        <end position="148"/>
    </location>
</feature>
<dbReference type="InterPro" id="IPR051343">
    <property type="entry name" value="G-type_lectin_kinases/EP1-like"/>
</dbReference>
<dbReference type="Gene3D" id="1.10.510.10">
    <property type="entry name" value="Transferase(Phosphotransferase) domain 1"/>
    <property type="match status" value="2"/>
</dbReference>
<accession>A0ABQ8HHF4</accession>
<comment type="subcellular location">
    <subcellularLocation>
        <location evidence="1">Membrane</location>
        <topology evidence="1">Single-pass membrane protein</topology>
    </subcellularLocation>
</comment>
<evidence type="ECO:0000256" key="2">
    <source>
        <dbReference type="ARBA" id="ARBA00022527"/>
    </source>
</evidence>
<keyword evidence="10 19" id="KW-1133">Transmembrane helix</keyword>
<evidence type="ECO:0000256" key="8">
    <source>
        <dbReference type="ARBA" id="ARBA00022777"/>
    </source>
</evidence>
<evidence type="ECO:0000256" key="3">
    <source>
        <dbReference type="ARBA" id="ARBA00022536"/>
    </source>
</evidence>
<comment type="similarity">
    <text evidence="17">Belongs to the protein kinase superfamily. Ser/Thr protein kinase family.</text>
</comment>
<dbReference type="PROSITE" id="PS00107">
    <property type="entry name" value="PROTEIN_KINASE_ATP"/>
    <property type="match status" value="1"/>
</dbReference>
<dbReference type="Pfam" id="PF00069">
    <property type="entry name" value="Pkinase"/>
    <property type="match status" value="1"/>
</dbReference>
<dbReference type="Gene3D" id="2.90.10.10">
    <property type="entry name" value="Bulb-type lectin domain"/>
    <property type="match status" value="2"/>
</dbReference>
<keyword evidence="11 19" id="KW-0472">Membrane</keyword>
<name>A0ABQ8HHF4_9ROSI</name>
<dbReference type="SMART" id="SM00220">
    <property type="entry name" value="S_TKc"/>
    <property type="match status" value="1"/>
</dbReference>
<feature type="binding site" evidence="18">
    <location>
        <position position="539"/>
    </location>
    <ligand>
        <name>ATP</name>
        <dbReference type="ChEBI" id="CHEBI:30616"/>
    </ligand>
</feature>
<dbReference type="Proteomes" id="UP000827721">
    <property type="component" value="Unassembled WGS sequence"/>
</dbReference>
<keyword evidence="9 17" id="KW-0067">ATP-binding</keyword>
<evidence type="ECO:0000256" key="12">
    <source>
        <dbReference type="ARBA" id="ARBA00023157"/>
    </source>
</evidence>
<evidence type="ECO:0000256" key="15">
    <source>
        <dbReference type="ARBA" id="ARBA00047899"/>
    </source>
</evidence>
<dbReference type="Gene3D" id="3.30.200.20">
    <property type="entry name" value="Phosphorylase Kinase, domain 1"/>
    <property type="match status" value="1"/>
</dbReference>
<evidence type="ECO:0000256" key="7">
    <source>
        <dbReference type="ARBA" id="ARBA00022741"/>
    </source>
</evidence>
<evidence type="ECO:0000313" key="23">
    <source>
        <dbReference type="EMBL" id="KAH7560482.1"/>
    </source>
</evidence>
<dbReference type="InterPro" id="IPR000719">
    <property type="entry name" value="Prot_kinase_dom"/>
</dbReference>
<dbReference type="InterPro" id="IPR036426">
    <property type="entry name" value="Bulb-type_lectin_dom_sf"/>
</dbReference>
<dbReference type="CDD" id="cd01098">
    <property type="entry name" value="PAN_AP_plant"/>
    <property type="match status" value="1"/>
</dbReference>
<evidence type="ECO:0000259" key="21">
    <source>
        <dbReference type="PROSITE" id="PS50011"/>
    </source>
</evidence>
<dbReference type="PIRSF" id="PIRSF000641">
    <property type="entry name" value="SRK"/>
    <property type="match status" value="1"/>
</dbReference>
<comment type="caution">
    <text evidence="23">The sequence shown here is derived from an EMBL/GenBank/DDBJ whole genome shotgun (WGS) entry which is preliminary data.</text>
</comment>
<keyword evidence="13" id="KW-0675">Receptor</keyword>
<evidence type="ECO:0000256" key="1">
    <source>
        <dbReference type="ARBA" id="ARBA00004167"/>
    </source>
</evidence>
<evidence type="ECO:0000256" key="14">
    <source>
        <dbReference type="ARBA" id="ARBA00023180"/>
    </source>
</evidence>
<dbReference type="CDD" id="cd00028">
    <property type="entry name" value="B_lectin"/>
    <property type="match status" value="1"/>
</dbReference>
<keyword evidence="6 20" id="KW-0732">Signal</keyword>
<evidence type="ECO:0000256" key="13">
    <source>
        <dbReference type="ARBA" id="ARBA00023170"/>
    </source>
</evidence>
<evidence type="ECO:0000256" key="11">
    <source>
        <dbReference type="ARBA" id="ARBA00023136"/>
    </source>
</evidence>
<dbReference type="SMART" id="SM00108">
    <property type="entry name" value="B_lectin"/>
    <property type="match status" value="1"/>
</dbReference>
<dbReference type="InterPro" id="IPR024171">
    <property type="entry name" value="SRK-like_kinase"/>
</dbReference>
<dbReference type="SUPFAM" id="SSF56112">
    <property type="entry name" value="Protein kinase-like (PK-like)"/>
    <property type="match status" value="1"/>
</dbReference>
<dbReference type="PANTHER" id="PTHR47976:SF47">
    <property type="entry name" value="RECEPTOR-LIKE SERINE_THREONINE-PROTEIN KINASE"/>
    <property type="match status" value="1"/>
</dbReference>
<dbReference type="PANTHER" id="PTHR47976">
    <property type="entry name" value="G-TYPE LECTIN S-RECEPTOR-LIKE SERINE/THREONINE-PROTEIN KINASE SD2-5"/>
    <property type="match status" value="1"/>
</dbReference>
<dbReference type="InterPro" id="IPR008271">
    <property type="entry name" value="Ser/Thr_kinase_AS"/>
</dbReference>
<dbReference type="PROSITE" id="PS50927">
    <property type="entry name" value="BULB_LECTIN"/>
    <property type="match status" value="1"/>
</dbReference>
<sequence>MAFVPQFSIYFLILLLMPFFTVAQTPTNITLESSLTASNDNSGSSWVSPSGEFAFGFRQIGDEGFLLAIWLDKIPEKTIVWSANRNELVQRGSKAELTADGPLLLRDATGRQIWSVGSGDGVAYGAMLDTGNFVLSRRDSVNLWESFDMPTDTMLPTQTMRQGSRLIARISVSNYSSGRFMFALQSDGNLLLYTTKYPTEEANAAYWSTPSSIPDGFQVIFNQSGYMYLIASNGSILNPVFSNTVSTQNFYQRAIVDSDGVFRHYIYPKSSNSSAGNWRMAWSTLSFIPSNICVGIEGETGSGACGVNSYCSLVDDRKTCHCPPGYTFFDPEDVMQGCKQNFVPQSCDKASEEMHLFEFRDMINTDWTRSHYESYKSVSEDWCRQVCLSDCFCSAAFFKNGECWKKQVPLSNGRNGPSVGGKALIKIRKDNSTGSACSGSNKEKNSTLVTILSALLGSSIFVNFLLLLGTFIFFYRWNRTKRETVQPVTAMPSVNLQSFTYKELEHITEGFKEELGSGAFGTVYKGVLAFDNNEFVAIKRLDKTTSDGEQEFRSEVNSIGRTNHKNLVRLLGFCNEGQNRLLVIQSAFGTARGLFYLHEECNNQIIHCDIKPQNILLDDCLTARISDFGLEKLLKADQTQTTTAMRGTKGTLRRDAKEEQMILSDYAYDCLRDGNLDLLVGNNEEAMNDMKRVKKFVRIAIWCIQEDPSLRPTMKKVTQMMEGAVEVSAPPDPTSFISSIV</sequence>
<evidence type="ECO:0000259" key="22">
    <source>
        <dbReference type="PROSITE" id="PS50927"/>
    </source>
</evidence>
<keyword evidence="12" id="KW-1015">Disulfide bond</keyword>
<dbReference type="InterPro" id="IPR001245">
    <property type="entry name" value="Ser-Thr/Tyr_kinase_cat_dom"/>
</dbReference>
<feature type="signal peptide" evidence="20">
    <location>
        <begin position="1"/>
        <end position="23"/>
    </location>
</feature>
<reference evidence="23 24" key="1">
    <citation type="submission" date="2021-02" db="EMBL/GenBank/DDBJ databases">
        <title>Plant Genome Project.</title>
        <authorList>
            <person name="Zhang R.-G."/>
        </authorList>
    </citation>
    <scope>NUCLEOTIDE SEQUENCE [LARGE SCALE GENOMIC DNA]</scope>
    <source>
        <tissue evidence="23">Leaves</tissue>
    </source>
</reference>
<dbReference type="Pfam" id="PF07714">
    <property type="entry name" value="PK_Tyr_Ser-Thr"/>
    <property type="match status" value="1"/>
</dbReference>
<keyword evidence="7 17" id="KW-0547">Nucleotide-binding</keyword>
<keyword evidence="24" id="KW-1185">Reference proteome</keyword>
<feature type="transmembrane region" description="Helical" evidence="19">
    <location>
        <begin position="448"/>
        <end position="475"/>
    </location>
</feature>
<keyword evidence="2 17" id="KW-0723">Serine/threonine-protein kinase</keyword>
<comment type="catalytic activity">
    <reaction evidence="16 17">
        <text>L-seryl-[protein] + ATP = O-phospho-L-seryl-[protein] + ADP + H(+)</text>
        <dbReference type="Rhea" id="RHEA:17989"/>
        <dbReference type="Rhea" id="RHEA-COMP:9863"/>
        <dbReference type="Rhea" id="RHEA-COMP:11604"/>
        <dbReference type="ChEBI" id="CHEBI:15378"/>
        <dbReference type="ChEBI" id="CHEBI:29999"/>
        <dbReference type="ChEBI" id="CHEBI:30616"/>
        <dbReference type="ChEBI" id="CHEBI:83421"/>
        <dbReference type="ChEBI" id="CHEBI:456216"/>
        <dbReference type="EC" id="2.7.11.1"/>
    </reaction>
</comment>
<dbReference type="EMBL" id="JAFEMO010000010">
    <property type="protein sequence ID" value="KAH7560482.1"/>
    <property type="molecule type" value="Genomic_DNA"/>
</dbReference>
<evidence type="ECO:0000256" key="16">
    <source>
        <dbReference type="ARBA" id="ARBA00048679"/>
    </source>
</evidence>
<evidence type="ECO:0000256" key="9">
    <source>
        <dbReference type="ARBA" id="ARBA00022840"/>
    </source>
</evidence>
<dbReference type="InterPro" id="IPR017441">
    <property type="entry name" value="Protein_kinase_ATP_BS"/>
</dbReference>
<evidence type="ECO:0000256" key="10">
    <source>
        <dbReference type="ARBA" id="ARBA00022989"/>
    </source>
</evidence>
<protein>
    <recommendedName>
        <fullName evidence="17">Receptor-like serine/threonine-protein kinase</fullName>
        <ecNumber evidence="17">2.7.11.1</ecNumber>
    </recommendedName>
</protein>
<evidence type="ECO:0000256" key="17">
    <source>
        <dbReference type="PIRNR" id="PIRNR000641"/>
    </source>
</evidence>
<evidence type="ECO:0000256" key="6">
    <source>
        <dbReference type="ARBA" id="ARBA00022729"/>
    </source>
</evidence>
<evidence type="ECO:0000256" key="20">
    <source>
        <dbReference type="SAM" id="SignalP"/>
    </source>
</evidence>
<feature type="domain" description="Protein kinase" evidence="21">
    <location>
        <begin position="509"/>
        <end position="741"/>
    </location>
</feature>
<dbReference type="InterPro" id="IPR011009">
    <property type="entry name" value="Kinase-like_dom_sf"/>
</dbReference>
<keyword evidence="4 17" id="KW-0808">Transferase</keyword>
<dbReference type="EC" id="2.7.11.1" evidence="17"/>
<keyword evidence="8 17" id="KW-0418">Kinase</keyword>
<keyword evidence="5 19" id="KW-0812">Transmembrane</keyword>
<dbReference type="Pfam" id="PF01453">
    <property type="entry name" value="B_lectin"/>
    <property type="match status" value="1"/>
</dbReference>
<evidence type="ECO:0000256" key="5">
    <source>
        <dbReference type="ARBA" id="ARBA00022692"/>
    </source>
</evidence>
<organism evidence="23 24">
    <name type="scientific">Xanthoceras sorbifolium</name>
    <dbReference type="NCBI Taxonomy" id="99658"/>
    <lineage>
        <taxon>Eukaryota</taxon>
        <taxon>Viridiplantae</taxon>
        <taxon>Streptophyta</taxon>
        <taxon>Embryophyta</taxon>
        <taxon>Tracheophyta</taxon>
        <taxon>Spermatophyta</taxon>
        <taxon>Magnoliopsida</taxon>
        <taxon>eudicotyledons</taxon>
        <taxon>Gunneridae</taxon>
        <taxon>Pentapetalae</taxon>
        <taxon>rosids</taxon>
        <taxon>malvids</taxon>
        <taxon>Sapindales</taxon>
        <taxon>Sapindaceae</taxon>
        <taxon>Xanthoceroideae</taxon>
        <taxon>Xanthoceras</taxon>
    </lineage>
</organism>
<gene>
    <name evidence="23" type="ORF">JRO89_XS10G0029300</name>
</gene>
<feature type="chain" id="PRO_5045828667" description="Receptor-like serine/threonine-protein kinase" evidence="20">
    <location>
        <begin position="24"/>
        <end position="741"/>
    </location>
</feature>
<keyword evidence="14" id="KW-0325">Glycoprotein</keyword>
<dbReference type="PROSITE" id="PS00108">
    <property type="entry name" value="PROTEIN_KINASE_ST"/>
    <property type="match status" value="1"/>
</dbReference>
<dbReference type="SUPFAM" id="SSF51110">
    <property type="entry name" value="alpha-D-mannose-specific plant lectins"/>
    <property type="match status" value="2"/>
</dbReference>
<dbReference type="PROSITE" id="PS50011">
    <property type="entry name" value="PROTEIN_KINASE_DOM"/>
    <property type="match status" value="1"/>
</dbReference>
<evidence type="ECO:0000313" key="24">
    <source>
        <dbReference type="Proteomes" id="UP000827721"/>
    </source>
</evidence>
<keyword evidence="3" id="KW-0245">EGF-like domain</keyword>
<dbReference type="InterPro" id="IPR001480">
    <property type="entry name" value="Bulb-type_lectin_dom"/>
</dbReference>